<dbReference type="EMBL" id="JBHUGD010000003">
    <property type="protein sequence ID" value="MFD1948229.1"/>
    <property type="molecule type" value="Genomic_DNA"/>
</dbReference>
<evidence type="ECO:0000313" key="2">
    <source>
        <dbReference type="Proteomes" id="UP001597351"/>
    </source>
</evidence>
<accession>A0ABW4TRV3</accession>
<evidence type="ECO:0000313" key="1">
    <source>
        <dbReference type="EMBL" id="MFD1948229.1"/>
    </source>
</evidence>
<reference evidence="2" key="1">
    <citation type="journal article" date="2019" name="Int. J. Syst. Evol. Microbiol.">
        <title>The Global Catalogue of Microorganisms (GCM) 10K type strain sequencing project: providing services to taxonomists for standard genome sequencing and annotation.</title>
        <authorList>
            <consortium name="The Broad Institute Genomics Platform"/>
            <consortium name="The Broad Institute Genome Sequencing Center for Infectious Disease"/>
            <person name="Wu L."/>
            <person name="Ma J."/>
        </authorList>
    </citation>
    <scope>NUCLEOTIDE SEQUENCE [LARGE SCALE GENOMIC DNA]</scope>
    <source>
        <strain evidence="2">CGMCC 1.12477</strain>
    </source>
</reference>
<proteinExistence type="predicted"/>
<dbReference type="Proteomes" id="UP001597351">
    <property type="component" value="Unassembled WGS sequence"/>
</dbReference>
<name>A0ABW4TRV3_9ACTN</name>
<evidence type="ECO:0008006" key="3">
    <source>
        <dbReference type="Google" id="ProtNLM"/>
    </source>
</evidence>
<organism evidence="1 2">
    <name type="scientific">Nocardioides aestuarii</name>
    <dbReference type="NCBI Taxonomy" id="252231"/>
    <lineage>
        <taxon>Bacteria</taxon>
        <taxon>Bacillati</taxon>
        <taxon>Actinomycetota</taxon>
        <taxon>Actinomycetes</taxon>
        <taxon>Propionibacteriales</taxon>
        <taxon>Nocardioidaceae</taxon>
        <taxon>Nocardioides</taxon>
    </lineage>
</organism>
<comment type="caution">
    <text evidence="1">The sequence shown here is derived from an EMBL/GenBank/DDBJ whole genome shotgun (WGS) entry which is preliminary data.</text>
</comment>
<sequence length="125" mass="13739">MEEQWHLPEDTRPVEAPKVAELIQRRVSEGTMTTWLESSRGRTIVLVSNGSRAMVMLLDHGNGDPGEHATDPTAAGSSDGFVLENGQVDEYPDHDTVPMREALRIVTHLVADGTPPSDASWHVDR</sequence>
<protein>
    <recommendedName>
        <fullName evidence="3">Immunity protein Imm1</fullName>
    </recommendedName>
</protein>
<gene>
    <name evidence="1" type="ORF">ACFSDE_15610</name>
</gene>
<keyword evidence="2" id="KW-1185">Reference proteome</keyword>
<dbReference type="RefSeq" id="WP_343920079.1">
    <property type="nucleotide sequence ID" value="NZ_BAAAJT010000002.1"/>
</dbReference>